<proteinExistence type="predicted"/>
<protein>
    <recommendedName>
        <fullName evidence="1">Aminotransferase class I/classII large domain-containing protein</fullName>
    </recommendedName>
</protein>
<dbReference type="Gene3D" id="3.90.1150.10">
    <property type="entry name" value="Aspartate Aminotransferase, domain 1"/>
    <property type="match status" value="1"/>
</dbReference>
<comment type="caution">
    <text evidence="2">The sequence shown here is derived from an EMBL/GenBank/DDBJ whole genome shotgun (WGS) entry which is preliminary data.</text>
</comment>
<evidence type="ECO:0000259" key="1">
    <source>
        <dbReference type="Pfam" id="PF00155"/>
    </source>
</evidence>
<dbReference type="Pfam" id="PF00155">
    <property type="entry name" value="Aminotran_1_2"/>
    <property type="match status" value="2"/>
</dbReference>
<name>A0A813T4X2_9BILA</name>
<dbReference type="SUPFAM" id="SSF53383">
    <property type="entry name" value="PLP-dependent transferases"/>
    <property type="match status" value="2"/>
</dbReference>
<dbReference type="InterPro" id="IPR015422">
    <property type="entry name" value="PyrdxlP-dep_Trfase_small"/>
</dbReference>
<dbReference type="InterPro" id="IPR004839">
    <property type="entry name" value="Aminotransferase_I/II_large"/>
</dbReference>
<feature type="domain" description="Aminotransferase class I/classII large" evidence="1">
    <location>
        <begin position="353"/>
        <end position="462"/>
    </location>
</feature>
<dbReference type="AlphaFoldDB" id="A0A813T4X2"/>
<dbReference type="InterPro" id="IPR015424">
    <property type="entry name" value="PyrdxlP-dep_Trfase"/>
</dbReference>
<dbReference type="GO" id="GO:0030170">
    <property type="term" value="F:pyridoxal phosphate binding"/>
    <property type="evidence" value="ECO:0007669"/>
    <property type="project" value="InterPro"/>
</dbReference>
<accession>A0A813T4X2</accession>
<dbReference type="EMBL" id="CAJNOT010000054">
    <property type="protein sequence ID" value="CAF0806362.1"/>
    <property type="molecule type" value="Genomic_DNA"/>
</dbReference>
<dbReference type="PANTHER" id="PTHR47087:SF1">
    <property type="entry name" value="METHIONINE S-METHYLTRANSFERASE"/>
    <property type="match status" value="1"/>
</dbReference>
<dbReference type="PANTHER" id="PTHR47087">
    <property type="entry name" value="METHIONINE S-METHYLTRANSFERASE"/>
    <property type="match status" value="1"/>
</dbReference>
<gene>
    <name evidence="2" type="ORF">ZHD862_LOCUS2681</name>
</gene>
<feature type="domain" description="Aminotransferase class I/classII large" evidence="1">
    <location>
        <begin position="79"/>
        <end position="263"/>
    </location>
</feature>
<dbReference type="Gene3D" id="3.40.640.10">
    <property type="entry name" value="Type I PLP-dependent aspartate aminotransferase-like (Major domain)"/>
    <property type="match status" value="2"/>
</dbReference>
<sequence length="602" mass="67245">MMFTDEKIFTRNGYFNPKNDVVWADNRCDANERGGVHEKEKFPVSIMVALGATWNGLTEPYFFANHERLNEISSFFVTKYPKRNPAPEISTLLKSRFGINSSDKLKIHFGTGVAPLFSALIRTCMEQQGILVFPQSTYGYFYATAMYYNARIKIILTSANNQFKISPSELSLVINDTANCWIYLNFPLVNPTGARYGASEIEAILSVPGISNATSIMDIIFSGLEFEKSAETYQLDKLFDDGKIKYAVLGGISKEFAGAGLRFEYLIYGLLNKQDSFLLKTLEEQRCTLRSRADRLSKTLTECGWKILPSQGGLFMVASPANYFNKVIEVSSSSGKFSYTVNGSNIHKALFYTTENNQFKVLPSELSQIINNTANCWIVLNFPLVNPTGARYGASEIEAILSVPGISNATIIIDTVFSGLEFEKSVETYRLDKLFDNGKIKYAVLGGISEEFAGAGLRFGYLPHSTMLYACKKIYGLLNKQDSFLLKTLEEQRCTLKSRADRLSKTLTECGWKILPSQGGLFMIASPVSYFNKVIEVSSSSGKFSYTLNGSNIHEALFYTTGLLINNDIWTGIKGYCRFVLSVSADDFDKALLAIKKFYELV</sequence>
<dbReference type="Proteomes" id="UP000663864">
    <property type="component" value="Unassembled WGS sequence"/>
</dbReference>
<evidence type="ECO:0000313" key="2">
    <source>
        <dbReference type="EMBL" id="CAF0806362.1"/>
    </source>
</evidence>
<evidence type="ECO:0000313" key="3">
    <source>
        <dbReference type="Proteomes" id="UP000663864"/>
    </source>
</evidence>
<organism evidence="2 3">
    <name type="scientific">Rotaria sordida</name>
    <dbReference type="NCBI Taxonomy" id="392033"/>
    <lineage>
        <taxon>Eukaryota</taxon>
        <taxon>Metazoa</taxon>
        <taxon>Spiralia</taxon>
        <taxon>Gnathifera</taxon>
        <taxon>Rotifera</taxon>
        <taxon>Eurotatoria</taxon>
        <taxon>Bdelloidea</taxon>
        <taxon>Philodinida</taxon>
        <taxon>Philodinidae</taxon>
        <taxon>Rotaria</taxon>
    </lineage>
</organism>
<dbReference type="InterPro" id="IPR015421">
    <property type="entry name" value="PyrdxlP-dep_Trfase_major"/>
</dbReference>
<reference evidence="2" key="1">
    <citation type="submission" date="2021-02" db="EMBL/GenBank/DDBJ databases">
        <authorList>
            <person name="Nowell W R."/>
        </authorList>
    </citation>
    <scope>NUCLEOTIDE SEQUENCE</scope>
</reference>